<dbReference type="Pfam" id="PF06974">
    <property type="entry name" value="WS_DGAT_C"/>
    <property type="match status" value="1"/>
</dbReference>
<sequence>MAVPVRSPGQSLPGCKTGYRSRNLAPVPCHDRHHATVYVDAPARHGTAKNRTHGYKERKERARARARTLAEAMDRLGGIRLRRPVLSIDNAEPAGEMGLSETKKKKAAAAAAEEEELLEEPVSPAGRLFREPHFSCYIVCTFGVAKPVDLPAVRAGIEDTLARHPRFCSIQVLDELDKSAKPKWVRTKVNLDDHIIVPDLGPTDTSADPEKAVEDYVSSLSTSSMPMDHSRPLWELHVLGFPTAEAAATVALRMHHSLGDGTVNDVLVGLSSAALSRYYFRRTGESEGKNVKVRTALMVNLRPTPGLHELAKMMESGKNNGVKWGNQFGYMILPFHLAKHDDPLEYVRKATKVTRRKKSSMEAIFTYWSADMVVKIFGIKAAASLCYGMFSNTTLSFSNLAGPSEQIVFYGNPIVYISPTSYGHPHALTMHWQSYMNIVKLALAVDETQFPDTHELLDDFTESMRLIREAASRGTDKAQDGP</sequence>
<dbReference type="GO" id="GO:0019432">
    <property type="term" value="P:triglyceride biosynthetic process"/>
    <property type="evidence" value="ECO:0007669"/>
    <property type="project" value="UniProtKB-UniPathway"/>
</dbReference>
<evidence type="ECO:0000256" key="6">
    <source>
        <dbReference type="ARBA" id="ARBA00022824"/>
    </source>
</evidence>
<dbReference type="Proteomes" id="UP000026962">
    <property type="component" value="Chromosome 1"/>
</dbReference>
<organism evidence="14">
    <name type="scientific">Oryza punctata</name>
    <name type="common">Red rice</name>
    <dbReference type="NCBI Taxonomy" id="4537"/>
    <lineage>
        <taxon>Eukaryota</taxon>
        <taxon>Viridiplantae</taxon>
        <taxon>Streptophyta</taxon>
        <taxon>Embryophyta</taxon>
        <taxon>Tracheophyta</taxon>
        <taxon>Spermatophyta</taxon>
        <taxon>Magnoliopsida</taxon>
        <taxon>Liliopsida</taxon>
        <taxon>Poales</taxon>
        <taxon>Poaceae</taxon>
        <taxon>BOP clade</taxon>
        <taxon>Oryzoideae</taxon>
        <taxon>Oryzeae</taxon>
        <taxon>Oryzinae</taxon>
        <taxon>Oryza</taxon>
    </lineage>
</organism>
<keyword evidence="7" id="KW-0012">Acyltransferase</keyword>
<evidence type="ECO:0000256" key="7">
    <source>
        <dbReference type="ARBA" id="ARBA00023315"/>
    </source>
</evidence>
<comment type="catalytic activity">
    <reaction evidence="9">
        <text>a long chain fatty alcohol + a fatty acyl-CoA = a long-chain alcohol wax ester + CoA</text>
        <dbReference type="Rhea" id="RHEA:38443"/>
        <dbReference type="ChEBI" id="CHEBI:17135"/>
        <dbReference type="ChEBI" id="CHEBI:57287"/>
        <dbReference type="ChEBI" id="CHEBI:77636"/>
        <dbReference type="ChEBI" id="CHEBI:235323"/>
        <dbReference type="EC" id="2.3.1.75"/>
    </reaction>
</comment>
<feature type="domain" description="O-acyltransferase WSD1 C-terminal" evidence="13">
    <location>
        <begin position="324"/>
        <end position="467"/>
    </location>
</feature>
<dbReference type="InterPro" id="IPR023213">
    <property type="entry name" value="CAT-like_dom_sf"/>
</dbReference>
<dbReference type="Gene3D" id="3.30.559.10">
    <property type="entry name" value="Chloramphenicol acetyltransferase-like domain"/>
    <property type="match status" value="1"/>
</dbReference>
<dbReference type="EnsemblPlants" id="OPUNC01G26570.1">
    <property type="protein sequence ID" value="OPUNC01G26570.1"/>
    <property type="gene ID" value="OPUNC01G26570"/>
</dbReference>
<dbReference type="InterPro" id="IPR009721">
    <property type="entry name" value="O-acyltransferase_WSD1_C"/>
</dbReference>
<comment type="similarity">
    <text evidence="8">In the N-terminal section; belongs to the long-chain O-acyltransferase family.</text>
</comment>
<reference evidence="14" key="2">
    <citation type="submission" date="2018-05" db="EMBL/GenBank/DDBJ databases">
        <title>OpunRS2 (Oryza punctata Reference Sequence Version 2).</title>
        <authorList>
            <person name="Zhang J."/>
            <person name="Kudrna D."/>
            <person name="Lee S."/>
            <person name="Talag J."/>
            <person name="Welchert J."/>
            <person name="Wing R.A."/>
        </authorList>
    </citation>
    <scope>NUCLEOTIDE SEQUENCE [LARGE SCALE GENOMIC DNA]</scope>
</reference>
<dbReference type="PANTHER" id="PTHR31650">
    <property type="entry name" value="O-ACYLTRANSFERASE (WSD1-LIKE) FAMILY PROTEIN"/>
    <property type="match status" value="1"/>
</dbReference>
<dbReference type="STRING" id="4537.A0A0E0JMG4"/>
<comment type="pathway">
    <text evidence="4">Lipid metabolism.</text>
</comment>
<keyword evidence="15" id="KW-1185">Reference proteome</keyword>
<dbReference type="GO" id="GO:0004144">
    <property type="term" value="F:diacylglycerol O-acyltransferase activity"/>
    <property type="evidence" value="ECO:0007669"/>
    <property type="project" value="UniProtKB-EC"/>
</dbReference>
<dbReference type="UniPathway" id="UPA00282"/>
<dbReference type="GO" id="GO:0050734">
    <property type="term" value="F:hydroxycinnamoyltransferase activity"/>
    <property type="evidence" value="ECO:0007669"/>
    <property type="project" value="UniProtKB-ARBA"/>
</dbReference>
<keyword evidence="6" id="KW-0256">Endoplasmic reticulum</keyword>
<comment type="subcellular location">
    <subcellularLocation>
        <location evidence="1">Cell membrane</location>
        <topology evidence="1">Single-pass membrane protein</topology>
    </subcellularLocation>
    <subcellularLocation>
        <location evidence="2">Endoplasmic reticulum membrane</location>
    </subcellularLocation>
</comment>
<evidence type="ECO:0000256" key="8">
    <source>
        <dbReference type="ARBA" id="ARBA00024360"/>
    </source>
</evidence>
<evidence type="ECO:0000256" key="1">
    <source>
        <dbReference type="ARBA" id="ARBA00004162"/>
    </source>
</evidence>
<evidence type="ECO:0000259" key="13">
    <source>
        <dbReference type="Pfam" id="PF06974"/>
    </source>
</evidence>
<dbReference type="eggNOG" id="ENOG502QTZ2">
    <property type="taxonomic scope" value="Eukaryota"/>
</dbReference>
<accession>A0A0E0JMG4</accession>
<dbReference type="InterPro" id="IPR004255">
    <property type="entry name" value="O-acyltransferase_WSD1_N"/>
</dbReference>
<evidence type="ECO:0000313" key="15">
    <source>
        <dbReference type="Proteomes" id="UP000026962"/>
    </source>
</evidence>
<evidence type="ECO:0000256" key="11">
    <source>
        <dbReference type="SAM" id="MobiDB-lite"/>
    </source>
</evidence>
<dbReference type="AlphaFoldDB" id="A0A0E0JMG4"/>
<evidence type="ECO:0000256" key="4">
    <source>
        <dbReference type="ARBA" id="ARBA00005189"/>
    </source>
</evidence>
<dbReference type="HOGENOM" id="CLU_027831_0_0_1"/>
<dbReference type="PANTHER" id="PTHR31650:SF47">
    <property type="entry name" value="OS01G0681000 PROTEIN"/>
    <property type="match status" value="1"/>
</dbReference>
<dbReference type="GO" id="GO:0005789">
    <property type="term" value="C:endoplasmic reticulum membrane"/>
    <property type="evidence" value="ECO:0007669"/>
    <property type="project" value="UniProtKB-SubCell"/>
</dbReference>
<evidence type="ECO:0000256" key="5">
    <source>
        <dbReference type="ARBA" id="ARBA00022679"/>
    </source>
</evidence>
<evidence type="ECO:0000256" key="9">
    <source>
        <dbReference type="ARBA" id="ARBA00047604"/>
    </source>
</evidence>
<dbReference type="Pfam" id="PF03007">
    <property type="entry name" value="WS_DGAT_cat"/>
    <property type="match status" value="1"/>
</dbReference>
<dbReference type="GO" id="GO:0005886">
    <property type="term" value="C:plasma membrane"/>
    <property type="evidence" value="ECO:0007669"/>
    <property type="project" value="UniProtKB-SubCell"/>
</dbReference>
<comment type="catalytic activity">
    <reaction evidence="10">
        <text>an acyl-CoA + a 1,2-diacyl-sn-glycerol = a triacyl-sn-glycerol + CoA</text>
        <dbReference type="Rhea" id="RHEA:10868"/>
        <dbReference type="ChEBI" id="CHEBI:17815"/>
        <dbReference type="ChEBI" id="CHEBI:57287"/>
        <dbReference type="ChEBI" id="CHEBI:58342"/>
        <dbReference type="ChEBI" id="CHEBI:64615"/>
        <dbReference type="EC" id="2.3.1.20"/>
    </reaction>
</comment>
<reference evidence="14" key="1">
    <citation type="submission" date="2015-04" db="UniProtKB">
        <authorList>
            <consortium name="EnsemblPlants"/>
        </authorList>
    </citation>
    <scope>IDENTIFICATION</scope>
</reference>
<feature type="region of interest" description="Disordered" evidence="11">
    <location>
        <begin position="41"/>
        <end position="60"/>
    </location>
</feature>
<dbReference type="Gramene" id="OPUNC01G26570.1">
    <property type="protein sequence ID" value="OPUNC01G26570.1"/>
    <property type="gene ID" value="OPUNC01G26570"/>
</dbReference>
<evidence type="ECO:0000259" key="12">
    <source>
        <dbReference type="Pfam" id="PF03007"/>
    </source>
</evidence>
<proteinExistence type="inferred from homology"/>
<evidence type="ECO:0000313" key="14">
    <source>
        <dbReference type="EnsemblPlants" id="OPUNC01G26570.1"/>
    </source>
</evidence>
<name>A0A0E0JMG4_ORYPU</name>
<dbReference type="InterPro" id="IPR045034">
    <property type="entry name" value="O-acyltransferase_WSD1-like"/>
</dbReference>
<comment type="pathway">
    <text evidence="3">Glycerolipid metabolism; triacylglycerol biosynthesis.</text>
</comment>
<keyword evidence="5" id="KW-0808">Transferase</keyword>
<feature type="domain" description="O-acyltransferase WSD1-like N-terminal" evidence="12">
    <location>
        <begin position="133"/>
        <end position="262"/>
    </location>
</feature>
<evidence type="ECO:0000256" key="3">
    <source>
        <dbReference type="ARBA" id="ARBA00004771"/>
    </source>
</evidence>
<dbReference type="SUPFAM" id="SSF52777">
    <property type="entry name" value="CoA-dependent acyltransferases"/>
    <property type="match status" value="1"/>
</dbReference>
<evidence type="ECO:0000256" key="2">
    <source>
        <dbReference type="ARBA" id="ARBA00004586"/>
    </source>
</evidence>
<protein>
    <submittedName>
        <fullName evidence="14">Uncharacterized protein</fullName>
    </submittedName>
</protein>
<dbReference type="OMA" id="NEMPKRI"/>
<dbReference type="GO" id="GO:0047196">
    <property type="term" value="F:long-chain-alcohol O-fatty-acyltransferase activity"/>
    <property type="evidence" value="ECO:0007669"/>
    <property type="project" value="UniProtKB-EC"/>
</dbReference>
<evidence type="ECO:0000256" key="10">
    <source>
        <dbReference type="ARBA" id="ARBA00048109"/>
    </source>
</evidence>